<evidence type="ECO:0000313" key="3">
    <source>
        <dbReference type="Proteomes" id="UP000193827"/>
    </source>
</evidence>
<protein>
    <recommendedName>
        <fullName evidence="4">Cytochrome oxidase subunit III</fullName>
    </recommendedName>
</protein>
<evidence type="ECO:0008006" key="4">
    <source>
        <dbReference type="Google" id="ProtNLM"/>
    </source>
</evidence>
<organism evidence="2 3">
    <name type="scientific">Roseovarius litorisediminis</name>
    <dbReference type="NCBI Taxonomy" id="1312363"/>
    <lineage>
        <taxon>Bacteria</taxon>
        <taxon>Pseudomonadati</taxon>
        <taxon>Pseudomonadota</taxon>
        <taxon>Alphaproteobacteria</taxon>
        <taxon>Rhodobacterales</taxon>
        <taxon>Roseobacteraceae</taxon>
        <taxon>Roseovarius</taxon>
    </lineage>
</organism>
<proteinExistence type="predicted"/>
<dbReference type="AlphaFoldDB" id="A0A1Y5RDY0"/>
<gene>
    <name evidence="2" type="ORF">PEL8287_00361</name>
</gene>
<sequence>MSPRTVWTFNFTGWILFTVSAVFFTWGTWKAGDIIGVIASLAFLIACVCFVIPVWIHRPSKTE</sequence>
<reference evidence="2 3" key="1">
    <citation type="submission" date="2017-03" db="EMBL/GenBank/DDBJ databases">
        <authorList>
            <person name="Afonso C.L."/>
            <person name="Miller P.J."/>
            <person name="Scott M.A."/>
            <person name="Spackman E."/>
            <person name="Goraichik I."/>
            <person name="Dimitrov K.M."/>
            <person name="Suarez D.L."/>
            <person name="Swayne D.E."/>
        </authorList>
    </citation>
    <scope>NUCLEOTIDE SEQUENCE [LARGE SCALE GENOMIC DNA]</scope>
    <source>
        <strain evidence="2 3">CECT 8287</strain>
    </source>
</reference>
<keyword evidence="1" id="KW-1133">Transmembrane helix</keyword>
<keyword evidence="1" id="KW-0472">Membrane</keyword>
<dbReference type="Proteomes" id="UP000193827">
    <property type="component" value="Unassembled WGS sequence"/>
</dbReference>
<keyword evidence="3" id="KW-1185">Reference proteome</keyword>
<feature type="transmembrane region" description="Helical" evidence="1">
    <location>
        <begin position="34"/>
        <end position="56"/>
    </location>
</feature>
<evidence type="ECO:0000256" key="1">
    <source>
        <dbReference type="SAM" id="Phobius"/>
    </source>
</evidence>
<feature type="transmembrane region" description="Helical" evidence="1">
    <location>
        <begin position="7"/>
        <end position="28"/>
    </location>
</feature>
<accession>A0A1Y5RDY0</accession>
<dbReference type="EMBL" id="FWFL01000001">
    <property type="protein sequence ID" value="SLN12450.1"/>
    <property type="molecule type" value="Genomic_DNA"/>
</dbReference>
<name>A0A1Y5RDY0_9RHOB</name>
<evidence type="ECO:0000313" key="2">
    <source>
        <dbReference type="EMBL" id="SLN12450.1"/>
    </source>
</evidence>
<keyword evidence="1" id="KW-0812">Transmembrane</keyword>